<evidence type="ECO:0000313" key="3">
    <source>
        <dbReference type="Proteomes" id="UP000791440"/>
    </source>
</evidence>
<keyword evidence="3" id="KW-1185">Reference proteome</keyword>
<accession>A0A922CHA9</accession>
<feature type="compositionally biased region" description="Basic and acidic residues" evidence="1">
    <location>
        <begin position="34"/>
        <end position="47"/>
    </location>
</feature>
<dbReference type="EMBL" id="JH668323">
    <property type="protein sequence ID" value="KAG6445578.1"/>
    <property type="molecule type" value="Genomic_DNA"/>
</dbReference>
<reference evidence="2" key="2">
    <citation type="submission" date="2020-12" db="EMBL/GenBank/DDBJ databases">
        <authorList>
            <person name="Kanost M."/>
        </authorList>
    </citation>
    <scope>NUCLEOTIDE SEQUENCE</scope>
</reference>
<feature type="region of interest" description="Disordered" evidence="1">
    <location>
        <begin position="34"/>
        <end position="57"/>
    </location>
</feature>
<feature type="region of interest" description="Disordered" evidence="1">
    <location>
        <begin position="76"/>
        <end position="104"/>
    </location>
</feature>
<evidence type="ECO:0000313" key="2">
    <source>
        <dbReference type="EMBL" id="KAG6445578.1"/>
    </source>
</evidence>
<reference evidence="2" key="1">
    <citation type="journal article" date="2016" name="Insect Biochem. Mol. Biol.">
        <title>Multifaceted biological insights from a draft genome sequence of the tobacco hornworm moth, Manduca sexta.</title>
        <authorList>
            <person name="Kanost M.R."/>
            <person name="Arrese E.L."/>
            <person name="Cao X."/>
            <person name="Chen Y.R."/>
            <person name="Chellapilla S."/>
            <person name="Goldsmith M.R."/>
            <person name="Grosse-Wilde E."/>
            <person name="Heckel D.G."/>
            <person name="Herndon N."/>
            <person name="Jiang H."/>
            <person name="Papanicolaou A."/>
            <person name="Qu J."/>
            <person name="Soulages J.L."/>
            <person name="Vogel H."/>
            <person name="Walters J."/>
            <person name="Waterhouse R.M."/>
            <person name="Ahn S.J."/>
            <person name="Almeida F.C."/>
            <person name="An C."/>
            <person name="Aqrawi P."/>
            <person name="Bretschneider A."/>
            <person name="Bryant W.B."/>
            <person name="Bucks S."/>
            <person name="Chao H."/>
            <person name="Chevignon G."/>
            <person name="Christen J.M."/>
            <person name="Clarke D.F."/>
            <person name="Dittmer N.T."/>
            <person name="Ferguson L.C.F."/>
            <person name="Garavelou S."/>
            <person name="Gordon K.H.J."/>
            <person name="Gunaratna R.T."/>
            <person name="Han Y."/>
            <person name="Hauser F."/>
            <person name="He Y."/>
            <person name="Heidel-Fischer H."/>
            <person name="Hirsh A."/>
            <person name="Hu Y."/>
            <person name="Jiang H."/>
            <person name="Kalra D."/>
            <person name="Klinner C."/>
            <person name="Konig C."/>
            <person name="Kovar C."/>
            <person name="Kroll A.R."/>
            <person name="Kuwar S.S."/>
            <person name="Lee S.L."/>
            <person name="Lehman R."/>
            <person name="Li K."/>
            <person name="Li Z."/>
            <person name="Liang H."/>
            <person name="Lovelace S."/>
            <person name="Lu Z."/>
            <person name="Mansfield J.H."/>
            <person name="McCulloch K.J."/>
            <person name="Mathew T."/>
            <person name="Morton B."/>
            <person name="Muzny D.M."/>
            <person name="Neunemann D."/>
            <person name="Ongeri F."/>
            <person name="Pauchet Y."/>
            <person name="Pu L.L."/>
            <person name="Pyrousis I."/>
            <person name="Rao X.J."/>
            <person name="Redding A."/>
            <person name="Roesel C."/>
            <person name="Sanchez-Gracia A."/>
            <person name="Schaack S."/>
            <person name="Shukla A."/>
            <person name="Tetreau G."/>
            <person name="Wang Y."/>
            <person name="Xiong G.H."/>
            <person name="Traut W."/>
            <person name="Walsh T.K."/>
            <person name="Worley K.C."/>
            <person name="Wu D."/>
            <person name="Wu W."/>
            <person name="Wu Y.Q."/>
            <person name="Zhang X."/>
            <person name="Zou Z."/>
            <person name="Zucker H."/>
            <person name="Briscoe A.D."/>
            <person name="Burmester T."/>
            <person name="Clem R.J."/>
            <person name="Feyereisen R."/>
            <person name="Grimmelikhuijzen C.J.P."/>
            <person name="Hamodrakas S.J."/>
            <person name="Hansson B.S."/>
            <person name="Huguet E."/>
            <person name="Jermiin L.S."/>
            <person name="Lan Q."/>
            <person name="Lehman H.K."/>
            <person name="Lorenzen M."/>
            <person name="Merzendorfer H."/>
            <person name="Michalopoulos I."/>
            <person name="Morton D.B."/>
            <person name="Muthukrishnan S."/>
            <person name="Oakeshott J.G."/>
            <person name="Palmer W."/>
            <person name="Park Y."/>
            <person name="Passarelli A.L."/>
            <person name="Rozas J."/>
            <person name="Schwartz L.M."/>
            <person name="Smith W."/>
            <person name="Southgate A."/>
            <person name="Vilcinskas A."/>
            <person name="Vogt R."/>
            <person name="Wang P."/>
            <person name="Werren J."/>
            <person name="Yu X.Q."/>
            <person name="Zhou J.J."/>
            <person name="Brown S.J."/>
            <person name="Scherer S.E."/>
            <person name="Richards S."/>
            <person name="Blissard G.W."/>
        </authorList>
    </citation>
    <scope>NUCLEOTIDE SEQUENCE</scope>
</reference>
<evidence type="ECO:0000256" key="1">
    <source>
        <dbReference type="SAM" id="MobiDB-lite"/>
    </source>
</evidence>
<name>A0A922CHA9_MANSE</name>
<proteinExistence type="predicted"/>
<organism evidence="2 3">
    <name type="scientific">Manduca sexta</name>
    <name type="common">Tobacco hawkmoth</name>
    <name type="synonym">Tobacco hornworm</name>
    <dbReference type="NCBI Taxonomy" id="7130"/>
    <lineage>
        <taxon>Eukaryota</taxon>
        <taxon>Metazoa</taxon>
        <taxon>Ecdysozoa</taxon>
        <taxon>Arthropoda</taxon>
        <taxon>Hexapoda</taxon>
        <taxon>Insecta</taxon>
        <taxon>Pterygota</taxon>
        <taxon>Neoptera</taxon>
        <taxon>Endopterygota</taxon>
        <taxon>Lepidoptera</taxon>
        <taxon>Glossata</taxon>
        <taxon>Ditrysia</taxon>
        <taxon>Bombycoidea</taxon>
        <taxon>Sphingidae</taxon>
        <taxon>Sphinginae</taxon>
        <taxon>Sphingini</taxon>
        <taxon>Manduca</taxon>
    </lineage>
</organism>
<sequence>MFIMIPNHGILPYGYRPGYCINCGAKLDFSKIRDDLKQPPEKKEKGVGSDIKPPSQLTAEDTSDLFQLFQRLTKGKPANKPATRPEAVTNGIGTTATTNRPISNPNGRITSLIPKEIFQIGYSLIKFIL</sequence>
<gene>
    <name evidence="2" type="ORF">O3G_MSEX003988</name>
</gene>
<dbReference type="Proteomes" id="UP000791440">
    <property type="component" value="Unassembled WGS sequence"/>
</dbReference>
<feature type="compositionally biased region" description="Polar residues" evidence="1">
    <location>
        <begin position="91"/>
        <end position="104"/>
    </location>
</feature>
<dbReference type="AlphaFoldDB" id="A0A922CHA9"/>
<protein>
    <submittedName>
        <fullName evidence="2">Uncharacterized protein</fullName>
    </submittedName>
</protein>
<comment type="caution">
    <text evidence="2">The sequence shown here is derived from an EMBL/GenBank/DDBJ whole genome shotgun (WGS) entry which is preliminary data.</text>
</comment>